<accession>A0A9P4H650</accession>
<keyword evidence="2" id="KW-1185">Reference proteome</keyword>
<evidence type="ECO:0000313" key="2">
    <source>
        <dbReference type="Proteomes" id="UP000799777"/>
    </source>
</evidence>
<sequence length="170" mass="19706">MSMQTHGQIEPRKSFFVQRRLRPHSENRQLPFLPLPSPWYSSLRGKCRHLHLPSLIRREIWEHDLTAAQVQAIDATNDSHSPRRYTIAKIDLDRLKKDCKLCEQLHGTFVMLAEIVGSLSSFMLSRQRQLSYETDMVDAFVGIIDAFHVSAAFSHSATHFYGIPILYNER</sequence>
<gene>
    <name evidence="1" type="ORF">EK21DRAFT_91549</name>
</gene>
<dbReference type="AlphaFoldDB" id="A0A9P4H650"/>
<comment type="caution">
    <text evidence="1">The sequence shown here is derived from an EMBL/GenBank/DDBJ whole genome shotgun (WGS) entry which is preliminary data.</text>
</comment>
<organism evidence="1 2">
    <name type="scientific">Setomelanomma holmii</name>
    <dbReference type="NCBI Taxonomy" id="210430"/>
    <lineage>
        <taxon>Eukaryota</taxon>
        <taxon>Fungi</taxon>
        <taxon>Dikarya</taxon>
        <taxon>Ascomycota</taxon>
        <taxon>Pezizomycotina</taxon>
        <taxon>Dothideomycetes</taxon>
        <taxon>Pleosporomycetidae</taxon>
        <taxon>Pleosporales</taxon>
        <taxon>Pleosporineae</taxon>
        <taxon>Phaeosphaeriaceae</taxon>
        <taxon>Setomelanomma</taxon>
    </lineage>
</organism>
<name>A0A9P4H650_9PLEO</name>
<protein>
    <submittedName>
        <fullName evidence="1">Uncharacterized protein</fullName>
    </submittedName>
</protein>
<dbReference type="Proteomes" id="UP000799777">
    <property type="component" value="Unassembled WGS sequence"/>
</dbReference>
<reference evidence="1" key="1">
    <citation type="journal article" date="2020" name="Stud. Mycol.">
        <title>101 Dothideomycetes genomes: a test case for predicting lifestyles and emergence of pathogens.</title>
        <authorList>
            <person name="Haridas S."/>
            <person name="Albert R."/>
            <person name="Binder M."/>
            <person name="Bloem J."/>
            <person name="Labutti K."/>
            <person name="Salamov A."/>
            <person name="Andreopoulos B."/>
            <person name="Baker S."/>
            <person name="Barry K."/>
            <person name="Bills G."/>
            <person name="Bluhm B."/>
            <person name="Cannon C."/>
            <person name="Castanera R."/>
            <person name="Culley D."/>
            <person name="Daum C."/>
            <person name="Ezra D."/>
            <person name="Gonzalez J."/>
            <person name="Henrissat B."/>
            <person name="Kuo A."/>
            <person name="Liang C."/>
            <person name="Lipzen A."/>
            <person name="Lutzoni F."/>
            <person name="Magnuson J."/>
            <person name="Mondo S."/>
            <person name="Nolan M."/>
            <person name="Ohm R."/>
            <person name="Pangilinan J."/>
            <person name="Park H.-J."/>
            <person name="Ramirez L."/>
            <person name="Alfaro M."/>
            <person name="Sun H."/>
            <person name="Tritt A."/>
            <person name="Yoshinaga Y."/>
            <person name="Zwiers L.-H."/>
            <person name="Turgeon B."/>
            <person name="Goodwin S."/>
            <person name="Spatafora J."/>
            <person name="Crous P."/>
            <person name="Grigoriev I."/>
        </authorList>
    </citation>
    <scope>NUCLEOTIDE SEQUENCE</scope>
    <source>
        <strain evidence="1">CBS 110217</strain>
    </source>
</reference>
<evidence type="ECO:0000313" key="1">
    <source>
        <dbReference type="EMBL" id="KAF2027381.1"/>
    </source>
</evidence>
<proteinExistence type="predicted"/>
<dbReference type="EMBL" id="ML978227">
    <property type="protein sequence ID" value="KAF2027381.1"/>
    <property type="molecule type" value="Genomic_DNA"/>
</dbReference>